<proteinExistence type="predicted"/>
<dbReference type="Gene3D" id="3.80.10.10">
    <property type="entry name" value="Ribonuclease Inhibitor"/>
    <property type="match status" value="2"/>
</dbReference>
<evidence type="ECO:0000256" key="1">
    <source>
        <dbReference type="ARBA" id="ARBA00022737"/>
    </source>
</evidence>
<dbReference type="PANTHER" id="PTHR24111">
    <property type="entry name" value="LEUCINE-RICH REPEAT-CONTAINING PROTEIN 34"/>
    <property type="match status" value="1"/>
</dbReference>
<keyword evidence="3" id="KW-1185">Reference proteome</keyword>
<name>A0AAD2FKF6_9STRA</name>
<dbReference type="Proteomes" id="UP001295423">
    <property type="component" value="Unassembled WGS sequence"/>
</dbReference>
<dbReference type="InterPro" id="IPR001611">
    <property type="entry name" value="Leu-rich_rpt"/>
</dbReference>
<accession>A0AAD2FKF6</accession>
<dbReference type="PANTHER" id="PTHR24111:SF0">
    <property type="entry name" value="LEUCINE-RICH REPEAT-CONTAINING PROTEIN"/>
    <property type="match status" value="1"/>
</dbReference>
<dbReference type="SMART" id="SM00368">
    <property type="entry name" value="LRR_RI"/>
    <property type="match status" value="5"/>
</dbReference>
<keyword evidence="1" id="KW-0677">Repeat</keyword>
<dbReference type="InterPro" id="IPR052201">
    <property type="entry name" value="LRR-containing_regulator"/>
</dbReference>
<protein>
    <submittedName>
        <fullName evidence="2">Uncharacterized protein</fullName>
    </submittedName>
</protein>
<evidence type="ECO:0000313" key="2">
    <source>
        <dbReference type="EMBL" id="CAJ1946258.1"/>
    </source>
</evidence>
<gene>
    <name evidence="2" type="ORF">CYCCA115_LOCUS10399</name>
</gene>
<dbReference type="EMBL" id="CAKOGP040001668">
    <property type="protein sequence ID" value="CAJ1946258.1"/>
    <property type="molecule type" value="Genomic_DNA"/>
</dbReference>
<dbReference type="AlphaFoldDB" id="A0AAD2FKF6"/>
<sequence>MDHIVIGDQLVELNLMFISFSEGLAALLGRQIGNRRKLKCLDFSESRFLQDGPWLFAQGLALNCTLETVNFADCNLMDESLAHLVNALHHKQPLANLDISFNKCRSRGVAALANMITHKESLRELSMGFQAFGESKQIELQPLFIALSNSNSKLVRLEIGGNSICDDDVPYLMDMLCINSSVSSLDLSGNRISDAGIQVLSARLNDVKGLRHLALEENNIQSPSLEAMARALKSNLSLSDVELDESLGSSDGVNQESWRKLAYFLDLNWGGRRLINEERDALPGSLWPLILARASRPQDFNFARDVKQQ</sequence>
<dbReference type="SUPFAM" id="SSF52047">
    <property type="entry name" value="RNI-like"/>
    <property type="match status" value="1"/>
</dbReference>
<reference evidence="2" key="1">
    <citation type="submission" date="2023-08" db="EMBL/GenBank/DDBJ databases">
        <authorList>
            <person name="Audoor S."/>
            <person name="Bilcke G."/>
        </authorList>
    </citation>
    <scope>NUCLEOTIDE SEQUENCE</scope>
</reference>
<dbReference type="Pfam" id="PF13516">
    <property type="entry name" value="LRR_6"/>
    <property type="match status" value="1"/>
</dbReference>
<evidence type="ECO:0000313" key="3">
    <source>
        <dbReference type="Proteomes" id="UP001295423"/>
    </source>
</evidence>
<comment type="caution">
    <text evidence="2">The sequence shown here is derived from an EMBL/GenBank/DDBJ whole genome shotgun (WGS) entry which is preliminary data.</text>
</comment>
<dbReference type="InterPro" id="IPR032675">
    <property type="entry name" value="LRR_dom_sf"/>
</dbReference>
<organism evidence="2 3">
    <name type="scientific">Cylindrotheca closterium</name>
    <dbReference type="NCBI Taxonomy" id="2856"/>
    <lineage>
        <taxon>Eukaryota</taxon>
        <taxon>Sar</taxon>
        <taxon>Stramenopiles</taxon>
        <taxon>Ochrophyta</taxon>
        <taxon>Bacillariophyta</taxon>
        <taxon>Bacillariophyceae</taxon>
        <taxon>Bacillariophycidae</taxon>
        <taxon>Bacillariales</taxon>
        <taxon>Bacillariaceae</taxon>
        <taxon>Cylindrotheca</taxon>
    </lineage>
</organism>